<dbReference type="EMBL" id="GBRH01163864">
    <property type="protein sequence ID" value="JAE34032.1"/>
    <property type="molecule type" value="Transcribed_RNA"/>
</dbReference>
<reference evidence="1" key="1">
    <citation type="submission" date="2014-09" db="EMBL/GenBank/DDBJ databases">
        <authorList>
            <person name="Magalhaes I.L.F."/>
            <person name="Oliveira U."/>
            <person name="Santos F.R."/>
            <person name="Vidigal T.H.D.A."/>
            <person name="Brescovit A.D."/>
            <person name="Santos A.J."/>
        </authorList>
    </citation>
    <scope>NUCLEOTIDE SEQUENCE</scope>
    <source>
        <tissue evidence="1">Shoot tissue taken approximately 20 cm above the soil surface</tissue>
    </source>
</reference>
<organism evidence="1">
    <name type="scientific">Arundo donax</name>
    <name type="common">Giant reed</name>
    <name type="synonym">Donax arundinaceus</name>
    <dbReference type="NCBI Taxonomy" id="35708"/>
    <lineage>
        <taxon>Eukaryota</taxon>
        <taxon>Viridiplantae</taxon>
        <taxon>Streptophyta</taxon>
        <taxon>Embryophyta</taxon>
        <taxon>Tracheophyta</taxon>
        <taxon>Spermatophyta</taxon>
        <taxon>Magnoliopsida</taxon>
        <taxon>Liliopsida</taxon>
        <taxon>Poales</taxon>
        <taxon>Poaceae</taxon>
        <taxon>PACMAD clade</taxon>
        <taxon>Arundinoideae</taxon>
        <taxon>Arundineae</taxon>
        <taxon>Arundo</taxon>
    </lineage>
</organism>
<proteinExistence type="predicted"/>
<name>A0A0A9HB98_ARUDO</name>
<reference evidence="1" key="2">
    <citation type="journal article" date="2015" name="Data Brief">
        <title>Shoot transcriptome of the giant reed, Arundo donax.</title>
        <authorList>
            <person name="Barrero R.A."/>
            <person name="Guerrero F.D."/>
            <person name="Moolhuijzen P."/>
            <person name="Goolsby J.A."/>
            <person name="Tidwell J."/>
            <person name="Bellgard S.E."/>
            <person name="Bellgard M.I."/>
        </authorList>
    </citation>
    <scope>NUCLEOTIDE SEQUENCE</scope>
    <source>
        <tissue evidence="1">Shoot tissue taken approximately 20 cm above the soil surface</tissue>
    </source>
</reference>
<accession>A0A0A9HB98</accession>
<dbReference type="AlphaFoldDB" id="A0A0A9HB98"/>
<evidence type="ECO:0000313" key="1">
    <source>
        <dbReference type="EMBL" id="JAE34032.1"/>
    </source>
</evidence>
<protein>
    <submittedName>
        <fullName evidence="1">GSVIVT00019956001, HT5</fullName>
    </submittedName>
</protein>
<sequence length="113" mass="12513">MAYLRWQSMERNACAMTKVKSRFTHTVTLCPADLVSSGNVSLGMSHPSGPQDQAKEETKVHTMTTTMMAQPCPRLSEWSVTLMPRTTAMATCDRNICTLASSSSIRRPTRSTE</sequence>